<proteinExistence type="predicted"/>
<protein>
    <submittedName>
        <fullName evidence="8">RING-type domain-containing protein</fullName>
    </submittedName>
</protein>
<dbReference type="PANTHER" id="PTHR46569:SF1">
    <property type="entry name" value="E3 UBIQUITIN-PROTEIN LIGASE RFWD3-RELATED"/>
    <property type="match status" value="1"/>
</dbReference>
<dbReference type="PANTHER" id="PTHR46569">
    <property type="entry name" value="E3 UBIQUITIN-PROTEIN LIGASE TRAIP"/>
    <property type="match status" value="1"/>
</dbReference>
<keyword evidence="1 3" id="KW-0863">Zinc-finger</keyword>
<feature type="coiled-coil region" evidence="4">
    <location>
        <begin position="191"/>
        <end position="225"/>
    </location>
</feature>
<accession>A0A914YZ05</accession>
<dbReference type="Pfam" id="PF13639">
    <property type="entry name" value="zf-RING_2"/>
    <property type="match status" value="1"/>
</dbReference>
<evidence type="ECO:0000256" key="1">
    <source>
        <dbReference type="ARBA" id="ARBA00022771"/>
    </source>
</evidence>
<dbReference type="InterPro" id="IPR013083">
    <property type="entry name" value="Znf_RING/FYVE/PHD"/>
</dbReference>
<dbReference type="GO" id="GO:0016567">
    <property type="term" value="P:protein ubiquitination"/>
    <property type="evidence" value="ECO:0007669"/>
    <property type="project" value="TreeGrafter"/>
</dbReference>
<dbReference type="WBParaSite" id="PSU_v2.g5727.t1">
    <property type="protein sequence ID" value="PSU_v2.g5727.t1"/>
    <property type="gene ID" value="PSU_v2.g5727"/>
</dbReference>
<evidence type="ECO:0000256" key="4">
    <source>
        <dbReference type="SAM" id="Coils"/>
    </source>
</evidence>
<evidence type="ECO:0000256" key="3">
    <source>
        <dbReference type="PROSITE-ProRule" id="PRU00175"/>
    </source>
</evidence>
<dbReference type="GO" id="GO:0090734">
    <property type="term" value="C:site of DNA damage"/>
    <property type="evidence" value="ECO:0007669"/>
    <property type="project" value="TreeGrafter"/>
</dbReference>
<dbReference type="GO" id="GO:0031297">
    <property type="term" value="P:replication fork processing"/>
    <property type="evidence" value="ECO:0007669"/>
    <property type="project" value="TreeGrafter"/>
</dbReference>
<reference evidence="8" key="1">
    <citation type="submission" date="2022-11" db="UniProtKB">
        <authorList>
            <consortium name="WormBaseParasite"/>
        </authorList>
    </citation>
    <scope>IDENTIFICATION</scope>
</reference>
<dbReference type="PROSITE" id="PS50089">
    <property type="entry name" value="ZF_RING_2"/>
    <property type="match status" value="1"/>
</dbReference>
<sequence length="407" mass="45923">MPAVGQCAICFSTLLSNEIYCVSKCGHTFHRNCIITWIATGKNCSSCRVKASERDVIKLFIQESNLDDTLATQYNPESKILEMESKMEKAIQKVKKLADEKDRAEADNRVLNRKVAKMEKDLEKITVLQVRLNSMESLRDEHAAVQRELAEANRKLKASDFYDVLTKKGKGTDEYKNYVDSKGAIIQESFSKLVNNERDSLKKRLEELNVAYKGLEKELKSERKSCLERKAACHKLTAQIKELNAKYEKDCGKAPTPDPKLRNIINYSPDRKVRQSLACKKRIIIDDEEDDENDTDFKPLKSSPQKKQKAFSFEGNSDSDPEWEPCSAPSTSSLTIATPVPRFTRHASLTTKIAPKFGTTIGDKRPAASVSSKKSHVPQVKTRSMDKYFQKSSTSSSSRDDSVVCLD</sequence>
<evidence type="ECO:0000256" key="5">
    <source>
        <dbReference type="SAM" id="MobiDB-lite"/>
    </source>
</evidence>
<dbReference type="AlphaFoldDB" id="A0A914YZ05"/>
<keyword evidence="1 3" id="KW-0479">Metal-binding</keyword>
<feature type="region of interest" description="Disordered" evidence="5">
    <location>
        <begin position="290"/>
        <end position="338"/>
    </location>
</feature>
<organism evidence="7 8">
    <name type="scientific">Panagrolaimus superbus</name>
    <dbReference type="NCBI Taxonomy" id="310955"/>
    <lineage>
        <taxon>Eukaryota</taxon>
        <taxon>Metazoa</taxon>
        <taxon>Ecdysozoa</taxon>
        <taxon>Nematoda</taxon>
        <taxon>Chromadorea</taxon>
        <taxon>Rhabditida</taxon>
        <taxon>Tylenchina</taxon>
        <taxon>Panagrolaimomorpha</taxon>
        <taxon>Panagrolaimoidea</taxon>
        <taxon>Panagrolaimidae</taxon>
        <taxon>Panagrolaimus</taxon>
    </lineage>
</organism>
<dbReference type="SMART" id="SM00184">
    <property type="entry name" value="RING"/>
    <property type="match status" value="1"/>
</dbReference>
<dbReference type="Proteomes" id="UP000887577">
    <property type="component" value="Unplaced"/>
</dbReference>
<dbReference type="SUPFAM" id="SSF57850">
    <property type="entry name" value="RING/U-box"/>
    <property type="match status" value="1"/>
</dbReference>
<name>A0A914YZ05_9BILA</name>
<keyword evidence="7" id="KW-1185">Reference proteome</keyword>
<dbReference type="GO" id="GO:0061630">
    <property type="term" value="F:ubiquitin protein ligase activity"/>
    <property type="evidence" value="ECO:0007669"/>
    <property type="project" value="TreeGrafter"/>
</dbReference>
<keyword evidence="2" id="KW-0862">Zinc</keyword>
<feature type="region of interest" description="Disordered" evidence="5">
    <location>
        <begin position="357"/>
        <end position="407"/>
    </location>
</feature>
<feature type="domain" description="RING-type" evidence="6">
    <location>
        <begin position="7"/>
        <end position="48"/>
    </location>
</feature>
<dbReference type="GO" id="GO:0008270">
    <property type="term" value="F:zinc ion binding"/>
    <property type="evidence" value="ECO:0007669"/>
    <property type="project" value="UniProtKB-KW"/>
</dbReference>
<keyword evidence="4" id="KW-0175">Coiled coil</keyword>
<evidence type="ECO:0000259" key="6">
    <source>
        <dbReference type="PROSITE" id="PS50089"/>
    </source>
</evidence>
<evidence type="ECO:0000256" key="2">
    <source>
        <dbReference type="ARBA" id="ARBA00022833"/>
    </source>
</evidence>
<dbReference type="InterPro" id="IPR052639">
    <property type="entry name" value="TRAIP_ubiq-protein_ligase"/>
</dbReference>
<dbReference type="Gene3D" id="3.30.40.10">
    <property type="entry name" value="Zinc/RING finger domain, C3HC4 (zinc finger)"/>
    <property type="match status" value="1"/>
</dbReference>
<evidence type="ECO:0000313" key="7">
    <source>
        <dbReference type="Proteomes" id="UP000887577"/>
    </source>
</evidence>
<evidence type="ECO:0000313" key="8">
    <source>
        <dbReference type="WBParaSite" id="PSU_v2.g5727.t1"/>
    </source>
</evidence>
<feature type="compositionally biased region" description="Basic and acidic residues" evidence="5">
    <location>
        <begin position="398"/>
        <end position="407"/>
    </location>
</feature>
<dbReference type="InterPro" id="IPR001841">
    <property type="entry name" value="Znf_RING"/>
</dbReference>
<feature type="coiled-coil region" evidence="4">
    <location>
        <begin position="80"/>
        <end position="155"/>
    </location>
</feature>
<dbReference type="GO" id="GO:0005634">
    <property type="term" value="C:nucleus"/>
    <property type="evidence" value="ECO:0007669"/>
    <property type="project" value="TreeGrafter"/>
</dbReference>